<dbReference type="AlphaFoldDB" id="A0A1R3T7J6"/>
<dbReference type="EMBL" id="LT605205">
    <property type="protein sequence ID" value="SCD19554.1"/>
    <property type="molecule type" value="Genomic_DNA"/>
</dbReference>
<keyword evidence="2" id="KW-1185">Reference proteome</keyword>
<evidence type="ECO:0000313" key="1">
    <source>
        <dbReference type="EMBL" id="SCD19554.1"/>
    </source>
</evidence>
<organism evidence="1 2">
    <name type="scientific">Proteiniphilum saccharofermentans</name>
    <dbReference type="NCBI Taxonomy" id="1642647"/>
    <lineage>
        <taxon>Bacteria</taxon>
        <taxon>Pseudomonadati</taxon>
        <taxon>Bacteroidota</taxon>
        <taxon>Bacteroidia</taxon>
        <taxon>Bacteroidales</taxon>
        <taxon>Dysgonomonadaceae</taxon>
        <taxon>Proteiniphilum</taxon>
    </lineage>
</organism>
<protein>
    <submittedName>
        <fullName evidence="1">Uncharacterized protein</fullName>
    </submittedName>
</protein>
<dbReference type="KEGG" id="psac:PSM36_0727"/>
<dbReference type="Proteomes" id="UP000187464">
    <property type="component" value="Chromosome I"/>
</dbReference>
<dbReference type="STRING" id="1642647.PSM36_0727"/>
<sequence length="32" mass="3648">MNTENLSNHAAIDKLKELMDKIDIGREGKLYS</sequence>
<evidence type="ECO:0000313" key="2">
    <source>
        <dbReference type="Proteomes" id="UP000187464"/>
    </source>
</evidence>
<proteinExistence type="predicted"/>
<accession>A0A1R3T7J6</accession>
<gene>
    <name evidence="1" type="ORF">PSM36_0727</name>
</gene>
<reference evidence="1 2" key="1">
    <citation type="submission" date="2016-08" db="EMBL/GenBank/DDBJ databases">
        <authorList>
            <person name="Seilhamer J.J."/>
        </authorList>
    </citation>
    <scope>NUCLEOTIDE SEQUENCE [LARGE SCALE GENOMIC DNA]</scope>
    <source>
        <strain evidence="1">M3/6</strain>
    </source>
</reference>
<name>A0A1R3T7J6_9BACT</name>